<dbReference type="InterPro" id="IPR000873">
    <property type="entry name" value="AMP-dep_synth/lig_dom"/>
</dbReference>
<gene>
    <name evidence="5" type="ORF">C7459_104202</name>
</gene>
<dbReference type="Gene3D" id="3.30.300.30">
    <property type="match status" value="1"/>
</dbReference>
<evidence type="ECO:0000313" key="5">
    <source>
        <dbReference type="EMBL" id="PWK14997.1"/>
    </source>
</evidence>
<sequence>MSPKTEKLNAQHLEFWKRVFEDEVSVTAIPSDWSRSTKGGTKAVLQRVLPAEVTEKIYGMAQRSNLGVYMILLSGVNYVLARYTGSSDLVVGAPVTMQSESDADEQNLLLLRSQLNPELTFREWMGVIKNTVTEAFRHQTTSFQLIAENYKLIHHDAELPQVDTLVLFKPIQSESSKERVLSNSVFSFDYVDGQLILHLEYEQDLFHQETMEYFMDGITAYYEAVFRDPSAKLADLDLLSEQSRQAILHNFNKPYEAHQYAGQTVEQIIAQRVLAQPDEVALIFEDQKLTYRELNDQADAVAHQLLHEHHVKPDEAVAVYMQRSAFIYVAILGILKAGAAYVPIDPIFPEERVKTIFEEASIRAAVTLPTQAPVLDELLSSCADFQAYICLNTENAAAQANASASDVSVPVFENDERLAYIIFTSGSTGKPKGVELEQRTVVEFIQGIHQIVEPVAPKVVLNATSISFDIFVVESWYALSQGMQIVIANEREHMDPVEIARLITEHQIELLQLTPSRLQLLLNHPTGREALSKVKMIMVGGEELKLKQLKELQVLTTAAIVNVYGPTEATVWATAAVLNDSTYVKIGAPLRNYTCYILDEQDRLQMIGGIGELVIGGAGLARGYLNNPELTDEKFITSPIDGKERLYRTGDHARWLPNGEIQCLGRRDNQVKVSGYRIELGEIEAALTSHPEISEAAVIVKTDEHGNKSIAGYLVSDLDWTHSELYEFLKLKLPEYMIPAQFIKVSKLPLTVSGKIDGIALQRMVQQVVAGTAYRAPENDVQRALADAWQQILGKESVGIDDNFFQIGGTSLSGIQLVALLGDRYTLSINDIFAYPTIAELSVQLQESVGYFQQFMDMFNQPAPTAEELAEVRATDERLLAEYRERFSAYQGLDLEARKSYQHIFLTGGAGYLGTHLLQELLANTAAQITVLVRAQTHQAAHQLLTERTEYYFEAQSKELDWSRVHVVAGDLTKPHLGLSADEYDQLARETDCVIHAAALIKHYGLEADFKKNNVEATQAALDFAKAQQRKDFHHVSTASIGTGTDIKVFHEFIENVDGTIDHHYLRSKGEAEKLVRKEQADGLNCTIYRLNSLSQNTRTGKFMLDIESNGFHTFVQGLNQLGLYPDLNDQVLDLTGVDQAAEAIVRLFDRPALHNQNHHIFNPNRVSWAKFGQVIKSEQPRVELVPFEAFIQTVREKFDDSAQRNDILSVVMNLFMLRNTEMLGYKRVCEKTEVLLKQLDFAWSPIEDSQIQCYL</sequence>
<dbReference type="NCBIfam" id="TIGR01733">
    <property type="entry name" value="AA-adenyl-dom"/>
    <property type="match status" value="1"/>
</dbReference>
<dbReference type="EMBL" id="QGGL01000004">
    <property type="protein sequence ID" value="PWK14997.1"/>
    <property type="molecule type" value="Genomic_DNA"/>
</dbReference>
<dbReference type="Pfam" id="PF00550">
    <property type="entry name" value="PP-binding"/>
    <property type="match status" value="1"/>
</dbReference>
<evidence type="ECO:0000259" key="4">
    <source>
        <dbReference type="PROSITE" id="PS50075"/>
    </source>
</evidence>
<keyword evidence="6" id="KW-1185">Reference proteome</keyword>
<evidence type="ECO:0000313" key="6">
    <source>
        <dbReference type="Proteomes" id="UP000245634"/>
    </source>
</evidence>
<feature type="domain" description="Carrier" evidence="4">
    <location>
        <begin position="776"/>
        <end position="856"/>
    </location>
</feature>
<dbReference type="SUPFAM" id="SSF51735">
    <property type="entry name" value="NAD(P)-binding Rossmann-fold domains"/>
    <property type="match status" value="1"/>
</dbReference>
<dbReference type="InterPro" id="IPR010071">
    <property type="entry name" value="AA_adenyl_dom"/>
</dbReference>
<dbReference type="PIRSF" id="PIRSF001617">
    <property type="entry name" value="Alpha-AR"/>
    <property type="match status" value="1"/>
</dbReference>
<dbReference type="PROSITE" id="PS50075">
    <property type="entry name" value="CARRIER"/>
    <property type="match status" value="1"/>
</dbReference>
<dbReference type="PROSITE" id="PS00455">
    <property type="entry name" value="AMP_BINDING"/>
    <property type="match status" value="1"/>
</dbReference>
<dbReference type="RefSeq" id="WP_109687466.1">
    <property type="nucleotide sequence ID" value="NZ_QGGL01000004.1"/>
</dbReference>
<proteinExistence type="inferred from homology"/>
<dbReference type="SUPFAM" id="SSF47336">
    <property type="entry name" value="ACP-like"/>
    <property type="match status" value="1"/>
</dbReference>
<accession>A0A316DCI5</accession>
<dbReference type="SUPFAM" id="SSF52777">
    <property type="entry name" value="CoA-dependent acyltransferases"/>
    <property type="match status" value="1"/>
</dbReference>
<keyword evidence="3" id="KW-0597">Phosphoprotein</keyword>
<organism evidence="5 6">
    <name type="scientific">Tumebacillus permanentifrigoris</name>
    <dbReference type="NCBI Taxonomy" id="378543"/>
    <lineage>
        <taxon>Bacteria</taxon>
        <taxon>Bacillati</taxon>
        <taxon>Bacillota</taxon>
        <taxon>Bacilli</taxon>
        <taxon>Bacillales</taxon>
        <taxon>Alicyclobacillaceae</taxon>
        <taxon>Tumebacillus</taxon>
    </lineage>
</organism>
<dbReference type="GO" id="GO:0003824">
    <property type="term" value="F:catalytic activity"/>
    <property type="evidence" value="ECO:0007669"/>
    <property type="project" value="InterPro"/>
</dbReference>
<dbReference type="FunFam" id="3.40.50.980:FF:000001">
    <property type="entry name" value="Non-ribosomal peptide synthetase"/>
    <property type="match status" value="1"/>
</dbReference>
<name>A0A316DCI5_9BACL</name>
<reference evidence="5 6" key="1">
    <citation type="submission" date="2018-05" db="EMBL/GenBank/DDBJ databases">
        <title>Genomic Encyclopedia of Type Strains, Phase IV (KMG-IV): sequencing the most valuable type-strain genomes for metagenomic binning, comparative biology and taxonomic classification.</title>
        <authorList>
            <person name="Goeker M."/>
        </authorList>
    </citation>
    <scope>NUCLEOTIDE SEQUENCE [LARGE SCALE GENOMIC DNA]</scope>
    <source>
        <strain evidence="5 6">DSM 18773</strain>
    </source>
</reference>
<dbReference type="PANTHER" id="PTHR44845">
    <property type="entry name" value="CARRIER DOMAIN-CONTAINING PROTEIN"/>
    <property type="match status" value="1"/>
</dbReference>
<dbReference type="Gene3D" id="3.40.50.980">
    <property type="match status" value="2"/>
</dbReference>
<dbReference type="OrthoDB" id="9765680at2"/>
<dbReference type="SMART" id="SM00823">
    <property type="entry name" value="PKS_PP"/>
    <property type="match status" value="1"/>
</dbReference>
<evidence type="ECO:0000256" key="1">
    <source>
        <dbReference type="ARBA" id="ARBA00006432"/>
    </source>
</evidence>
<dbReference type="Pfam" id="PF00501">
    <property type="entry name" value="AMP-binding"/>
    <property type="match status" value="1"/>
</dbReference>
<evidence type="ECO:0000256" key="3">
    <source>
        <dbReference type="ARBA" id="ARBA00022553"/>
    </source>
</evidence>
<dbReference type="InterPro" id="IPR025110">
    <property type="entry name" value="AMP-bd_C"/>
</dbReference>
<dbReference type="Pfam" id="PF00668">
    <property type="entry name" value="Condensation"/>
    <property type="match status" value="1"/>
</dbReference>
<dbReference type="AlphaFoldDB" id="A0A316DCI5"/>
<comment type="similarity">
    <text evidence="1">Belongs to the ATP-dependent AMP-binding enzyme family.</text>
</comment>
<dbReference type="CDD" id="cd05930">
    <property type="entry name" value="A_NRPS"/>
    <property type="match status" value="1"/>
</dbReference>
<dbReference type="SUPFAM" id="SSF56801">
    <property type="entry name" value="Acetyl-CoA synthetase-like"/>
    <property type="match status" value="1"/>
</dbReference>
<keyword evidence="2" id="KW-0596">Phosphopantetheine</keyword>
<dbReference type="InterPro" id="IPR013120">
    <property type="entry name" value="FAR_NAD-bd"/>
</dbReference>
<dbReference type="Gene3D" id="2.30.38.10">
    <property type="entry name" value="Luciferase, Domain 3"/>
    <property type="match status" value="1"/>
</dbReference>
<dbReference type="PANTHER" id="PTHR44845:SF6">
    <property type="entry name" value="BETA-ALANINE-ACTIVATING ENZYME"/>
    <property type="match status" value="1"/>
</dbReference>
<dbReference type="InterPro" id="IPR009081">
    <property type="entry name" value="PP-bd_ACP"/>
</dbReference>
<dbReference type="GO" id="GO:0031177">
    <property type="term" value="F:phosphopantetheine binding"/>
    <property type="evidence" value="ECO:0007669"/>
    <property type="project" value="InterPro"/>
</dbReference>
<dbReference type="Pfam" id="PF07993">
    <property type="entry name" value="NAD_binding_4"/>
    <property type="match status" value="1"/>
</dbReference>
<dbReference type="Gene3D" id="3.30.559.30">
    <property type="entry name" value="Nonribosomal peptide synthetase, condensation domain"/>
    <property type="match status" value="1"/>
</dbReference>
<dbReference type="Pfam" id="PF13193">
    <property type="entry name" value="AMP-binding_C"/>
    <property type="match status" value="1"/>
</dbReference>
<dbReference type="InterPro" id="IPR045851">
    <property type="entry name" value="AMP-bd_C_sf"/>
</dbReference>
<dbReference type="Gene3D" id="3.40.50.720">
    <property type="entry name" value="NAD(P)-binding Rossmann-like Domain"/>
    <property type="match status" value="1"/>
</dbReference>
<dbReference type="InterPro" id="IPR001242">
    <property type="entry name" value="Condensation_dom"/>
</dbReference>
<dbReference type="InterPro" id="IPR020806">
    <property type="entry name" value="PKS_PP-bd"/>
</dbReference>
<comment type="caution">
    <text evidence="5">The sequence shown here is derived from an EMBL/GenBank/DDBJ whole genome shotgun (WGS) entry which is preliminary data.</text>
</comment>
<dbReference type="InterPro" id="IPR036736">
    <property type="entry name" value="ACP-like_sf"/>
</dbReference>
<dbReference type="Proteomes" id="UP000245634">
    <property type="component" value="Unassembled WGS sequence"/>
</dbReference>
<protein>
    <submittedName>
        <fullName evidence="5">Amino acid adenylation domain-containing protein/thioester reductase-like protein</fullName>
    </submittedName>
</protein>
<evidence type="ECO:0000256" key="2">
    <source>
        <dbReference type="ARBA" id="ARBA00022450"/>
    </source>
</evidence>
<dbReference type="InterPro" id="IPR036291">
    <property type="entry name" value="NAD(P)-bd_dom_sf"/>
</dbReference>
<dbReference type="InterPro" id="IPR020845">
    <property type="entry name" value="AMP-binding_CS"/>
</dbReference>
<dbReference type="Gene3D" id="1.10.1200.10">
    <property type="entry name" value="ACP-like"/>
    <property type="match status" value="1"/>
</dbReference>